<evidence type="ECO:0000313" key="2">
    <source>
        <dbReference type="Proteomes" id="UP000499080"/>
    </source>
</evidence>
<proteinExistence type="predicted"/>
<sequence>MTAAAINSSTDAGVLSVFNSHGPTPPEGVMSKSASVGILKRLVHINEHLFPKKLPPAKSQVSSPSGFGDFVMSESVKQMRVVRIVSRGADKRDDCQPPVFCLLLVVACSVIFSRDTFGRLFLKTREITPSFSLQLEDT</sequence>
<accession>A0A4Y2SEC3</accession>
<evidence type="ECO:0000313" key="1">
    <source>
        <dbReference type="EMBL" id="GBN85936.1"/>
    </source>
</evidence>
<keyword evidence="2" id="KW-1185">Reference proteome</keyword>
<protein>
    <submittedName>
        <fullName evidence="1">Uncharacterized protein</fullName>
    </submittedName>
</protein>
<organism evidence="1 2">
    <name type="scientific">Araneus ventricosus</name>
    <name type="common">Orbweaver spider</name>
    <name type="synonym">Epeira ventricosa</name>
    <dbReference type="NCBI Taxonomy" id="182803"/>
    <lineage>
        <taxon>Eukaryota</taxon>
        <taxon>Metazoa</taxon>
        <taxon>Ecdysozoa</taxon>
        <taxon>Arthropoda</taxon>
        <taxon>Chelicerata</taxon>
        <taxon>Arachnida</taxon>
        <taxon>Araneae</taxon>
        <taxon>Araneomorphae</taxon>
        <taxon>Entelegynae</taxon>
        <taxon>Araneoidea</taxon>
        <taxon>Araneidae</taxon>
        <taxon>Araneus</taxon>
    </lineage>
</organism>
<dbReference type="EMBL" id="BGPR01021023">
    <property type="protein sequence ID" value="GBN85936.1"/>
    <property type="molecule type" value="Genomic_DNA"/>
</dbReference>
<name>A0A4Y2SEC3_ARAVE</name>
<dbReference type="Proteomes" id="UP000499080">
    <property type="component" value="Unassembled WGS sequence"/>
</dbReference>
<dbReference type="AlphaFoldDB" id="A0A4Y2SEC3"/>
<reference evidence="1 2" key="1">
    <citation type="journal article" date="2019" name="Sci. Rep.">
        <title>Orb-weaving spider Araneus ventricosus genome elucidates the spidroin gene catalogue.</title>
        <authorList>
            <person name="Kono N."/>
            <person name="Nakamura H."/>
            <person name="Ohtoshi R."/>
            <person name="Moran D.A.P."/>
            <person name="Shinohara A."/>
            <person name="Yoshida Y."/>
            <person name="Fujiwara M."/>
            <person name="Mori M."/>
            <person name="Tomita M."/>
            <person name="Arakawa K."/>
        </authorList>
    </citation>
    <scope>NUCLEOTIDE SEQUENCE [LARGE SCALE GENOMIC DNA]</scope>
</reference>
<gene>
    <name evidence="1" type="ORF">AVEN_3562_1</name>
</gene>
<comment type="caution">
    <text evidence="1">The sequence shown here is derived from an EMBL/GenBank/DDBJ whole genome shotgun (WGS) entry which is preliminary data.</text>
</comment>